<evidence type="ECO:0000256" key="1">
    <source>
        <dbReference type="SAM" id="MobiDB-lite"/>
    </source>
</evidence>
<evidence type="ECO:0000313" key="4">
    <source>
        <dbReference type="Proteomes" id="UP000030759"/>
    </source>
</evidence>
<sequence>MEGEGRVRCFQIQGGPPCLGKILQGQCLRIIFDVSPFKLYCSYVMNMVLGVAVIALSVALLSPPSQLFTLYSIVKRKENVKDDYGKGSCRSPGHRNSLKELMA</sequence>
<keyword evidence="3" id="KW-0430">Lectin</keyword>
<dbReference type="GO" id="GO:0030246">
    <property type="term" value="F:carbohydrate binding"/>
    <property type="evidence" value="ECO:0007669"/>
    <property type="project" value="UniProtKB-KW"/>
</dbReference>
<evidence type="ECO:0000256" key="2">
    <source>
        <dbReference type="SAM" id="Phobius"/>
    </source>
</evidence>
<dbReference type="EMBL" id="KE682878">
    <property type="protein sequence ID" value="ERE65992.1"/>
    <property type="molecule type" value="Genomic_DNA"/>
</dbReference>
<feature type="transmembrane region" description="Helical" evidence="2">
    <location>
        <begin position="43"/>
        <end position="61"/>
    </location>
</feature>
<reference evidence="4" key="1">
    <citation type="journal article" date="2013" name="Nat. Biotechnol.">
        <title>Chinese hamster genome sequenced from sorted chromosomes.</title>
        <authorList>
            <person name="Brinkrolf K."/>
            <person name="Rupp O."/>
            <person name="Laux H."/>
            <person name="Kollin F."/>
            <person name="Ernst W."/>
            <person name="Linke B."/>
            <person name="Kofler R."/>
            <person name="Romand S."/>
            <person name="Hesse F."/>
            <person name="Budach W.E."/>
            <person name="Galosy S."/>
            <person name="Muller D."/>
            <person name="Noll T."/>
            <person name="Wienberg J."/>
            <person name="Jostock T."/>
            <person name="Leonard M."/>
            <person name="Grillari J."/>
            <person name="Tauch A."/>
            <person name="Goesmann A."/>
            <person name="Helk B."/>
            <person name="Mott J.E."/>
            <person name="Puhler A."/>
            <person name="Borth N."/>
        </authorList>
    </citation>
    <scope>NUCLEOTIDE SEQUENCE [LARGE SCALE GENOMIC DNA]</scope>
    <source>
        <strain evidence="4">17A/GY</strain>
    </source>
</reference>
<dbReference type="Proteomes" id="UP000030759">
    <property type="component" value="Unassembled WGS sequence"/>
</dbReference>
<keyword evidence="2" id="KW-1133">Transmembrane helix</keyword>
<evidence type="ECO:0000313" key="3">
    <source>
        <dbReference type="EMBL" id="ERE65992.1"/>
    </source>
</evidence>
<protein>
    <submittedName>
        <fullName evidence="3">C-type lectin domain family 2 member G-like protein</fullName>
    </submittedName>
</protein>
<dbReference type="AlphaFoldDB" id="A0A061HVF2"/>
<name>A0A061HVF2_CRIGR</name>
<accession>A0A061HVF2</accession>
<keyword evidence="2" id="KW-0812">Transmembrane</keyword>
<gene>
    <name evidence="3" type="ORF">H671_8g19788</name>
</gene>
<proteinExistence type="predicted"/>
<feature type="region of interest" description="Disordered" evidence="1">
    <location>
        <begin position="83"/>
        <end position="103"/>
    </location>
</feature>
<organism evidence="3 4">
    <name type="scientific">Cricetulus griseus</name>
    <name type="common">Chinese hamster</name>
    <name type="synonym">Cricetulus barabensis griseus</name>
    <dbReference type="NCBI Taxonomy" id="10029"/>
    <lineage>
        <taxon>Eukaryota</taxon>
        <taxon>Metazoa</taxon>
        <taxon>Chordata</taxon>
        <taxon>Craniata</taxon>
        <taxon>Vertebrata</taxon>
        <taxon>Euteleostomi</taxon>
        <taxon>Mammalia</taxon>
        <taxon>Eutheria</taxon>
        <taxon>Euarchontoglires</taxon>
        <taxon>Glires</taxon>
        <taxon>Rodentia</taxon>
        <taxon>Myomorpha</taxon>
        <taxon>Muroidea</taxon>
        <taxon>Cricetidae</taxon>
        <taxon>Cricetinae</taxon>
        <taxon>Cricetulus</taxon>
    </lineage>
</organism>
<keyword evidence="2" id="KW-0472">Membrane</keyword>